<keyword evidence="3" id="KW-0804">Transcription</keyword>
<protein>
    <submittedName>
        <fullName evidence="7">AcrR family transcriptional regulator</fullName>
    </submittedName>
    <submittedName>
        <fullName evidence="6">TetR family transcriptional regulator</fullName>
    </submittedName>
</protein>
<evidence type="ECO:0000313" key="8">
    <source>
        <dbReference type="Proteomes" id="UP000217154"/>
    </source>
</evidence>
<dbReference type="AlphaFoldDB" id="A0A250DP30"/>
<dbReference type="GO" id="GO:0003700">
    <property type="term" value="F:DNA-binding transcription factor activity"/>
    <property type="evidence" value="ECO:0007669"/>
    <property type="project" value="TreeGrafter"/>
</dbReference>
<proteinExistence type="predicted"/>
<dbReference type="PROSITE" id="PS50977">
    <property type="entry name" value="HTH_TETR_2"/>
    <property type="match status" value="1"/>
</dbReference>
<dbReference type="SUPFAM" id="SSF46689">
    <property type="entry name" value="Homeodomain-like"/>
    <property type="match status" value="1"/>
</dbReference>
<feature type="domain" description="HTH tetR-type" evidence="5">
    <location>
        <begin position="23"/>
        <end position="83"/>
    </location>
</feature>
<evidence type="ECO:0000256" key="1">
    <source>
        <dbReference type="ARBA" id="ARBA00023015"/>
    </source>
</evidence>
<dbReference type="Pfam" id="PF00440">
    <property type="entry name" value="TetR_N"/>
    <property type="match status" value="1"/>
</dbReference>
<dbReference type="Gene3D" id="1.10.10.60">
    <property type="entry name" value="Homeodomain-like"/>
    <property type="match status" value="1"/>
</dbReference>
<evidence type="ECO:0000256" key="4">
    <source>
        <dbReference type="PROSITE-ProRule" id="PRU00335"/>
    </source>
</evidence>
<dbReference type="Gene3D" id="1.10.357.10">
    <property type="entry name" value="Tetracycline Repressor, domain 2"/>
    <property type="match status" value="1"/>
</dbReference>
<keyword evidence="1" id="KW-0805">Transcription regulation</keyword>
<feature type="DNA-binding region" description="H-T-H motif" evidence="4">
    <location>
        <begin position="46"/>
        <end position="65"/>
    </location>
</feature>
<evidence type="ECO:0000259" key="5">
    <source>
        <dbReference type="PROSITE" id="PS50977"/>
    </source>
</evidence>
<gene>
    <name evidence="6" type="ORF">CKY39_24310</name>
    <name evidence="7" type="ORF">J2W25_004703</name>
</gene>
<keyword evidence="2 4" id="KW-0238">DNA-binding</keyword>
<dbReference type="InterPro" id="IPR050109">
    <property type="entry name" value="HTH-type_TetR-like_transc_reg"/>
</dbReference>
<accession>A0A250DP30</accession>
<name>A0A250DP30_9BURK</name>
<dbReference type="EMBL" id="JAUSRR010000008">
    <property type="protein sequence ID" value="MDP9925660.1"/>
    <property type="molecule type" value="Genomic_DNA"/>
</dbReference>
<dbReference type="RefSeq" id="WP_095746275.1">
    <property type="nucleotide sequence ID" value="NZ_CP023284.1"/>
</dbReference>
<dbReference type="Proteomes" id="UP001244295">
    <property type="component" value="Unassembled WGS sequence"/>
</dbReference>
<dbReference type="InterPro" id="IPR036271">
    <property type="entry name" value="Tet_transcr_reg_TetR-rel_C_sf"/>
</dbReference>
<dbReference type="InterPro" id="IPR009057">
    <property type="entry name" value="Homeodomain-like_sf"/>
</dbReference>
<dbReference type="InterPro" id="IPR011075">
    <property type="entry name" value="TetR_C"/>
</dbReference>
<dbReference type="PANTHER" id="PTHR30055:SF234">
    <property type="entry name" value="HTH-TYPE TRANSCRIPTIONAL REGULATOR BETI"/>
    <property type="match status" value="1"/>
</dbReference>
<dbReference type="FunFam" id="1.10.10.60:FF:000141">
    <property type="entry name" value="TetR family transcriptional regulator"/>
    <property type="match status" value="1"/>
</dbReference>
<dbReference type="KEGG" id="vbo:CKY39_24310"/>
<dbReference type="SUPFAM" id="SSF48498">
    <property type="entry name" value="Tetracyclin repressor-like, C-terminal domain"/>
    <property type="match status" value="1"/>
</dbReference>
<sequence length="225" mass="25251">MASPRSLVDKFCPLPSKRERRKEARPGELLAAALDLFVEKGFAATRSEEVAARAGVSKGTLFLYFPSKEELFKAVVIENLGGRFTEWNAEFEAFEGTTAEMLRYCMNVWWERVGLTKASGLTKLMMSEGGNFPELAEFYREQVVRPGHELLRRILQRGIDRGEFVPMDIDHAIYSVVAPMVFLMLWKHSAMVCVDGVSTLDPEKFIATQCETVLHGLCVRPGSPA</sequence>
<organism evidence="6 8">
    <name type="scientific">Variovorax boronicumulans</name>
    <dbReference type="NCBI Taxonomy" id="436515"/>
    <lineage>
        <taxon>Bacteria</taxon>
        <taxon>Pseudomonadati</taxon>
        <taxon>Pseudomonadota</taxon>
        <taxon>Betaproteobacteria</taxon>
        <taxon>Burkholderiales</taxon>
        <taxon>Comamonadaceae</taxon>
        <taxon>Variovorax</taxon>
    </lineage>
</organism>
<dbReference type="GO" id="GO:0000976">
    <property type="term" value="F:transcription cis-regulatory region binding"/>
    <property type="evidence" value="ECO:0007669"/>
    <property type="project" value="TreeGrafter"/>
</dbReference>
<reference evidence="6 8" key="1">
    <citation type="submission" date="2017-09" db="EMBL/GenBank/DDBJ databases">
        <title>The diverse metabolic capabilities of V. boronicumulans make it an excellent choice for continued studies on novel biodegradation.</title>
        <authorList>
            <person name="Sun S."/>
        </authorList>
    </citation>
    <scope>NUCLEOTIDE SEQUENCE [LARGE SCALE GENOMIC DNA]</scope>
    <source>
        <strain evidence="6 8">J1</strain>
    </source>
</reference>
<evidence type="ECO:0000313" key="6">
    <source>
        <dbReference type="EMBL" id="ATA56014.1"/>
    </source>
</evidence>
<evidence type="ECO:0000256" key="2">
    <source>
        <dbReference type="ARBA" id="ARBA00023125"/>
    </source>
</evidence>
<dbReference type="Proteomes" id="UP000217154">
    <property type="component" value="Chromosome"/>
</dbReference>
<dbReference type="PRINTS" id="PR00455">
    <property type="entry name" value="HTHTETR"/>
</dbReference>
<evidence type="ECO:0000313" key="7">
    <source>
        <dbReference type="EMBL" id="MDP9925660.1"/>
    </source>
</evidence>
<dbReference type="InterPro" id="IPR001647">
    <property type="entry name" value="HTH_TetR"/>
</dbReference>
<dbReference type="EMBL" id="CP023284">
    <property type="protein sequence ID" value="ATA56014.1"/>
    <property type="molecule type" value="Genomic_DNA"/>
</dbReference>
<evidence type="ECO:0000256" key="3">
    <source>
        <dbReference type="ARBA" id="ARBA00023163"/>
    </source>
</evidence>
<reference evidence="7" key="2">
    <citation type="submission" date="2023-07" db="EMBL/GenBank/DDBJ databases">
        <title>Sorghum-associated microbial communities from plants grown in Nebraska, USA.</title>
        <authorList>
            <person name="Schachtman D."/>
        </authorList>
    </citation>
    <scope>NUCLEOTIDE SEQUENCE</scope>
    <source>
        <strain evidence="7">DS2795</strain>
    </source>
</reference>
<dbReference type="Pfam" id="PF16859">
    <property type="entry name" value="TetR_C_11"/>
    <property type="match status" value="1"/>
</dbReference>
<dbReference type="PANTHER" id="PTHR30055">
    <property type="entry name" value="HTH-TYPE TRANSCRIPTIONAL REGULATOR RUTR"/>
    <property type="match status" value="1"/>
</dbReference>